<dbReference type="PANTHER" id="PTHR33360:SF2">
    <property type="entry name" value="TRANSPOSASE FOR INSERTION SEQUENCE ELEMENT IS200"/>
    <property type="match status" value="1"/>
</dbReference>
<dbReference type="InterPro" id="IPR002686">
    <property type="entry name" value="Transposase_17"/>
</dbReference>
<dbReference type="SMART" id="SM01321">
    <property type="entry name" value="Y1_Tnp"/>
    <property type="match status" value="1"/>
</dbReference>
<dbReference type="GO" id="GO:0006313">
    <property type="term" value="P:DNA transposition"/>
    <property type="evidence" value="ECO:0007669"/>
    <property type="project" value="InterPro"/>
</dbReference>
<evidence type="ECO:0000259" key="1">
    <source>
        <dbReference type="SMART" id="SM01321"/>
    </source>
</evidence>
<evidence type="ECO:0000313" key="3">
    <source>
        <dbReference type="Proteomes" id="UP000256873"/>
    </source>
</evidence>
<dbReference type="GO" id="GO:0004803">
    <property type="term" value="F:transposase activity"/>
    <property type="evidence" value="ECO:0007669"/>
    <property type="project" value="InterPro"/>
</dbReference>
<evidence type="ECO:0000313" key="2">
    <source>
        <dbReference type="EMBL" id="REJ41087.1"/>
    </source>
</evidence>
<sequence length="138" mass="16265">MEDYRRNPHSVTLLNYHFVWCPKRRKAVLKGDIKLRAQSIIFDLSKENNWRLVATRSLRENALEIMPDHIHLFLESDPSYSPTTIIKRIKGRLSHHLRKEFPELLKLPTLWTPSYFCSTAGNASTETIKKYIENQTNK</sequence>
<dbReference type="Proteomes" id="UP000256873">
    <property type="component" value="Unassembled WGS sequence"/>
</dbReference>
<dbReference type="GO" id="GO:0003677">
    <property type="term" value="F:DNA binding"/>
    <property type="evidence" value="ECO:0007669"/>
    <property type="project" value="InterPro"/>
</dbReference>
<feature type="domain" description="Transposase IS200-like" evidence="1">
    <location>
        <begin position="11"/>
        <end position="135"/>
    </location>
</feature>
<dbReference type="InterPro" id="IPR036515">
    <property type="entry name" value="Transposase_17_sf"/>
</dbReference>
<protein>
    <submittedName>
        <fullName evidence="2">IS200/IS605 family transposase</fullName>
    </submittedName>
</protein>
<dbReference type="PANTHER" id="PTHR33360">
    <property type="entry name" value="TRANSPOSASE FOR INSERTION SEQUENCE ELEMENT IS200"/>
    <property type="match status" value="1"/>
</dbReference>
<name>A0A3E0L146_9CHRO</name>
<dbReference type="AlphaFoldDB" id="A0A3E0L146"/>
<comment type="caution">
    <text evidence="2">The sequence shown here is derived from an EMBL/GenBank/DDBJ whole genome shotgun (WGS) entry which is preliminary data.</text>
</comment>
<accession>A0A3E0L146</accession>
<dbReference type="NCBIfam" id="NF033573">
    <property type="entry name" value="transpos_IS200"/>
    <property type="match status" value="1"/>
</dbReference>
<organism evidence="2 3">
    <name type="scientific">Microcystis flos-aquae TF09</name>
    <dbReference type="NCBI Taxonomy" id="2060473"/>
    <lineage>
        <taxon>Bacteria</taxon>
        <taxon>Bacillati</taxon>
        <taxon>Cyanobacteriota</taxon>
        <taxon>Cyanophyceae</taxon>
        <taxon>Oscillatoriophycideae</taxon>
        <taxon>Chroococcales</taxon>
        <taxon>Microcystaceae</taxon>
        <taxon>Microcystis</taxon>
    </lineage>
</organism>
<proteinExistence type="predicted"/>
<reference evidence="2 3" key="1">
    <citation type="submission" date="2017-10" db="EMBL/GenBank/DDBJ databases">
        <title>A large-scale comparative metagenomic study reveals the eutrophication-driven functional interactions in six Microcystis-epibionts communities.</title>
        <authorList>
            <person name="Li Q."/>
            <person name="Lin F."/>
        </authorList>
    </citation>
    <scope>NUCLEOTIDE SEQUENCE [LARGE SCALE GENOMIC DNA]</scope>
    <source>
        <strain evidence="2">TF09</strain>
    </source>
</reference>
<gene>
    <name evidence="2" type="primary">tnpA</name>
    <name evidence="2" type="ORF">DWQ54_15550</name>
</gene>
<dbReference type="Gene3D" id="3.30.70.1290">
    <property type="entry name" value="Transposase IS200-like"/>
    <property type="match status" value="1"/>
</dbReference>
<dbReference type="Pfam" id="PF01797">
    <property type="entry name" value="Y1_Tnp"/>
    <property type="match status" value="1"/>
</dbReference>
<dbReference type="EMBL" id="QQWC01000004">
    <property type="protein sequence ID" value="REJ41087.1"/>
    <property type="molecule type" value="Genomic_DNA"/>
</dbReference>
<dbReference type="SUPFAM" id="SSF143422">
    <property type="entry name" value="Transposase IS200-like"/>
    <property type="match status" value="1"/>
</dbReference>